<sequence>MVTFIIKEITMFYIIRFVVDQAQNDDNMFKSIKIVTTEFVGGEIQDLNFLPTSIANIKSPTTTTIQTSINTVLNDEITNDEDNDNNTPANIQTPARRKRTRK</sequence>
<accession>A0A397T898</accession>
<evidence type="ECO:0000313" key="3">
    <source>
        <dbReference type="Proteomes" id="UP000265703"/>
    </source>
</evidence>
<evidence type="ECO:0000313" key="2">
    <source>
        <dbReference type="EMBL" id="RIA94112.1"/>
    </source>
</evidence>
<evidence type="ECO:0000256" key="1">
    <source>
        <dbReference type="SAM" id="MobiDB-lite"/>
    </source>
</evidence>
<protein>
    <submittedName>
        <fullName evidence="2">Uncharacterized protein</fullName>
    </submittedName>
</protein>
<dbReference type="AlphaFoldDB" id="A0A397T898"/>
<comment type="caution">
    <text evidence="2">The sequence shown here is derived from an EMBL/GenBank/DDBJ whole genome shotgun (WGS) entry which is preliminary data.</text>
</comment>
<dbReference type="EMBL" id="QKYT01000089">
    <property type="protein sequence ID" value="RIA94112.1"/>
    <property type="molecule type" value="Genomic_DNA"/>
</dbReference>
<proteinExistence type="predicted"/>
<dbReference type="Proteomes" id="UP000265703">
    <property type="component" value="Unassembled WGS sequence"/>
</dbReference>
<organism evidence="2 3">
    <name type="scientific">Glomus cerebriforme</name>
    <dbReference type="NCBI Taxonomy" id="658196"/>
    <lineage>
        <taxon>Eukaryota</taxon>
        <taxon>Fungi</taxon>
        <taxon>Fungi incertae sedis</taxon>
        <taxon>Mucoromycota</taxon>
        <taxon>Glomeromycotina</taxon>
        <taxon>Glomeromycetes</taxon>
        <taxon>Glomerales</taxon>
        <taxon>Glomeraceae</taxon>
        <taxon>Glomus</taxon>
    </lineage>
</organism>
<name>A0A397T898_9GLOM</name>
<feature type="region of interest" description="Disordered" evidence="1">
    <location>
        <begin position="76"/>
        <end position="102"/>
    </location>
</feature>
<gene>
    <name evidence="2" type="ORF">C1645_818488</name>
</gene>
<keyword evidence="3" id="KW-1185">Reference proteome</keyword>
<dbReference type="OrthoDB" id="2405731at2759"/>
<reference evidence="2 3" key="1">
    <citation type="submission" date="2018-06" db="EMBL/GenBank/DDBJ databases">
        <title>Comparative genomics reveals the genomic features of Rhizophagus irregularis, R. cerebriforme, R. diaphanum and Gigaspora rosea, and their symbiotic lifestyle signature.</title>
        <authorList>
            <person name="Morin E."/>
            <person name="San Clemente H."/>
            <person name="Chen E.C.H."/>
            <person name="De La Providencia I."/>
            <person name="Hainaut M."/>
            <person name="Kuo A."/>
            <person name="Kohler A."/>
            <person name="Murat C."/>
            <person name="Tang N."/>
            <person name="Roy S."/>
            <person name="Loubradou J."/>
            <person name="Henrissat B."/>
            <person name="Grigoriev I.V."/>
            <person name="Corradi N."/>
            <person name="Roux C."/>
            <person name="Martin F.M."/>
        </authorList>
    </citation>
    <scope>NUCLEOTIDE SEQUENCE [LARGE SCALE GENOMIC DNA]</scope>
    <source>
        <strain evidence="2 3">DAOM 227022</strain>
    </source>
</reference>